<dbReference type="AlphaFoldDB" id="A0A1N6GM21"/>
<dbReference type="SUPFAM" id="SSF117281">
    <property type="entry name" value="Kelch motif"/>
    <property type="match status" value="1"/>
</dbReference>
<dbReference type="PANTHER" id="PTHR45632:SF5">
    <property type="entry name" value="KELCH-LIKE PROTEIN 22"/>
    <property type="match status" value="1"/>
</dbReference>
<protein>
    <submittedName>
        <fullName evidence="2">Galactose oxidase, central domain</fullName>
    </submittedName>
</protein>
<feature type="chain" id="PRO_5013111185" evidence="1">
    <location>
        <begin position="22"/>
        <end position="343"/>
    </location>
</feature>
<gene>
    <name evidence="2" type="ORF">SAMN04488055_2852</name>
</gene>
<dbReference type="Gene3D" id="2.120.10.80">
    <property type="entry name" value="Kelch-type beta propeller"/>
    <property type="match status" value="2"/>
</dbReference>
<accession>A0A1N6GM21</accession>
<dbReference type="PROSITE" id="PS51257">
    <property type="entry name" value="PROKAR_LIPOPROTEIN"/>
    <property type="match status" value="1"/>
</dbReference>
<name>A0A1N6GM21_9BACT</name>
<evidence type="ECO:0000313" key="3">
    <source>
        <dbReference type="Proteomes" id="UP000185003"/>
    </source>
</evidence>
<dbReference type="InterPro" id="IPR015915">
    <property type="entry name" value="Kelch-typ_b-propeller"/>
</dbReference>
<evidence type="ECO:0000313" key="2">
    <source>
        <dbReference type="EMBL" id="SIO08549.1"/>
    </source>
</evidence>
<sequence length="343" mass="37865">MRNAKLLCLIMAGLLAACSKSTDDEDENNGNWVRMGEMSGKPRSEAVSFTIGDTVYIGTGLGNETEGEYKYDFWKYSLGRGWEKAVDFPAQAVGRISATAFVVNGVAYVGTGFDGKRYLDDFWSYTPATGQWKECARLKSPDAAVSLARRDAVSFSLNGKGYVVSGYDGGALNDVWEYNPATDSWSGKRSFRGEKRRDAVSFVIGDKAYVVTGTNNSELKTDFYEYNALTDEWTAKRKIDNSNEDEDYDNEYTMIRSNAVVFVAGNKAYLTTGAKPGLSSENWEYDPITDLWAKKRAFEGVAREGAVAFTLGGKGYVLSGRSAGLQLDNMFQFTPNATYNKND</sequence>
<dbReference type="STRING" id="536979.SAMN04488055_2852"/>
<feature type="signal peptide" evidence="1">
    <location>
        <begin position="1"/>
        <end position="21"/>
    </location>
</feature>
<keyword evidence="1" id="KW-0732">Signal</keyword>
<dbReference type="Pfam" id="PF01344">
    <property type="entry name" value="Kelch_1"/>
    <property type="match status" value="2"/>
</dbReference>
<dbReference type="PANTHER" id="PTHR45632">
    <property type="entry name" value="LD33804P"/>
    <property type="match status" value="1"/>
</dbReference>
<dbReference type="EMBL" id="FSRA01000001">
    <property type="protein sequence ID" value="SIO08549.1"/>
    <property type="molecule type" value="Genomic_DNA"/>
</dbReference>
<organism evidence="2 3">
    <name type="scientific">Chitinophaga niabensis</name>
    <dbReference type="NCBI Taxonomy" id="536979"/>
    <lineage>
        <taxon>Bacteria</taxon>
        <taxon>Pseudomonadati</taxon>
        <taxon>Bacteroidota</taxon>
        <taxon>Chitinophagia</taxon>
        <taxon>Chitinophagales</taxon>
        <taxon>Chitinophagaceae</taxon>
        <taxon>Chitinophaga</taxon>
    </lineage>
</organism>
<proteinExistence type="predicted"/>
<keyword evidence="3" id="KW-1185">Reference proteome</keyword>
<evidence type="ECO:0000256" key="1">
    <source>
        <dbReference type="SAM" id="SignalP"/>
    </source>
</evidence>
<dbReference type="Proteomes" id="UP000185003">
    <property type="component" value="Unassembled WGS sequence"/>
</dbReference>
<reference evidence="2 3" key="1">
    <citation type="submission" date="2016-11" db="EMBL/GenBank/DDBJ databases">
        <authorList>
            <person name="Jaros S."/>
            <person name="Januszkiewicz K."/>
            <person name="Wedrychowicz H."/>
        </authorList>
    </citation>
    <scope>NUCLEOTIDE SEQUENCE [LARGE SCALE GENOMIC DNA]</scope>
    <source>
        <strain evidence="2 3">DSM 24787</strain>
    </source>
</reference>
<dbReference type="InterPro" id="IPR006652">
    <property type="entry name" value="Kelch_1"/>
</dbReference>